<keyword evidence="9 14" id="KW-0521">NADP</keyword>
<evidence type="ECO:0000256" key="9">
    <source>
        <dbReference type="ARBA" id="ARBA00022857"/>
    </source>
</evidence>
<dbReference type="Pfam" id="PF00258">
    <property type="entry name" value="Flavodoxin_1"/>
    <property type="match status" value="1"/>
</dbReference>
<sequence>MAVATEISGPKGLPFLGNILDLQDEVPIRAIERIADIHGPIFKLRMPTRDIIVVSGFELFDELCDETRFYKLVGGKLARLSEGDKAQGLFTSLSEKEEDWGQAHRILMPAFGPLAIADMFPEMHDIASQLVLKWARQGPQHRIPASEDFSRLTLDSIALCAMDFRFNSFYQDEMHPFIKAMNVSLGAANSSGQLAGLLSRLMPSYNEQVKQSAELMEKTSRALVQHRREHPTDKKDLLNSLIFGKDPRTGKTMRDELIAANMQTFLVAGHETTSGLLSFAFLQLLKNPKAYLTAQAEVDRVVGSVRIEPKHVNELKYINAVLRETLRLTPTAPAFSRAVRPENHEETVYIGAKNPESTKKYAIPRGKPIICLLGKIHKDPKVWGDDADEFRPERMLDENFEKLPKNAWKPFGTGMRACIGRAFAWQEAVLAVALILQNFDMTLDDPNYEMKIMQNLTIKPKDFFMRANLREGITPTVLMQRLAGDHDEAAYRGSGQNGTGTAAAAAKKKEEAEETVDSSHELSILYGSNTGTCQALAQKLAAQCAQRGFKAEVKTLDQVMGRVPKRKPTVIITASYEGLPTDDAARFVAWVESLDENKDRTTMPLEGARFACFGCGHSDWVSTYQRIPKLLDELLVKAGAERIAERGCSDVSKQDTFGDFEAWTNGHLWPALGAHLGSSSPGDDGSASNGSAAAVPMLEVELTTQERAAHLQQNVQWANVMSTKVLTAPGEPEKRHIEIELPSNVTYSAGDYLAVLPLNPKEYVRRVINHFNLPWDGVITIKAGTATTLPTGTPVGIFDLLQGYVEISQPATKQDIKVLLPVCSADDTSEDNGVRKTLTSYLDTTVFASEIIQKRITILDLLTQHKTALPLPFSTYLALLPPMRTRHYSISSSPLASPHSVTLTYSVLDAPACQEEVRQRFLGVAGSYMRSLAAGDRVLVSVRSTNKYFRLPVDQEQTPIVMLANGSGVAPFRGFVQERATLVREGGKTLAPAVLFAGCRREGKDQLYADEFAEWARLGAVDVRWVFSRAVPRAEDGCRYVQDRMLRDHEDVGRLWERGARFYICGSKELAQGVGSVARKLFLEAAKAEGKEVTEEQVNTFVRGMKNERFVTDIF</sequence>
<feature type="domain" description="Flavodoxin-like" evidence="17">
    <location>
        <begin position="522"/>
        <end position="668"/>
    </location>
</feature>
<dbReference type="InterPro" id="IPR001128">
    <property type="entry name" value="Cyt_P450"/>
</dbReference>
<dbReference type="EC" id="1.14.14.1" evidence="14"/>
<evidence type="ECO:0000256" key="7">
    <source>
        <dbReference type="ARBA" id="ARBA00022723"/>
    </source>
</evidence>
<dbReference type="GO" id="GO:0050660">
    <property type="term" value="F:flavin adenine dinucleotide binding"/>
    <property type="evidence" value="ECO:0007669"/>
    <property type="project" value="TreeGrafter"/>
</dbReference>
<dbReference type="InterPro" id="IPR023206">
    <property type="entry name" value="Bifunctional_P450_P450_red"/>
</dbReference>
<dbReference type="InterPro" id="IPR001433">
    <property type="entry name" value="OxRdtase_FAD/NAD-bd"/>
</dbReference>
<evidence type="ECO:0000256" key="1">
    <source>
        <dbReference type="ARBA" id="ARBA00001971"/>
    </source>
</evidence>
<evidence type="ECO:0000256" key="3">
    <source>
        <dbReference type="ARBA" id="ARBA00022448"/>
    </source>
</evidence>
<keyword evidence="8 14" id="KW-0274">FAD</keyword>
<dbReference type="GeneID" id="63841522"/>
<dbReference type="PROSITE" id="PS50902">
    <property type="entry name" value="FLAVODOXIN_LIKE"/>
    <property type="match status" value="1"/>
</dbReference>
<evidence type="ECO:0000256" key="14">
    <source>
        <dbReference type="PIRNR" id="PIRNR000209"/>
    </source>
</evidence>
<dbReference type="InterPro" id="IPR017927">
    <property type="entry name" value="FAD-bd_FR_type"/>
</dbReference>
<evidence type="ECO:0000256" key="4">
    <source>
        <dbReference type="ARBA" id="ARBA00022617"/>
    </source>
</evidence>
<evidence type="ECO:0000256" key="8">
    <source>
        <dbReference type="ARBA" id="ARBA00022827"/>
    </source>
</evidence>
<evidence type="ECO:0000256" key="2">
    <source>
        <dbReference type="ARBA" id="ARBA00010018"/>
    </source>
</evidence>
<dbReference type="GO" id="GO:0020037">
    <property type="term" value="F:heme binding"/>
    <property type="evidence" value="ECO:0007669"/>
    <property type="project" value="UniProtKB-UniRule"/>
</dbReference>
<dbReference type="OrthoDB" id="1470350at2759"/>
<keyword evidence="3 14" id="KW-0813">Transport</keyword>
<dbReference type="GO" id="GO:0010181">
    <property type="term" value="F:FMN binding"/>
    <property type="evidence" value="ECO:0007669"/>
    <property type="project" value="UniProtKB-UniRule"/>
</dbReference>
<feature type="domain" description="FAD-binding FR-type" evidence="18">
    <location>
        <begin position="713"/>
        <end position="952"/>
    </location>
</feature>
<dbReference type="Pfam" id="PF00067">
    <property type="entry name" value="p450"/>
    <property type="match status" value="1"/>
</dbReference>
<evidence type="ECO:0000256" key="5">
    <source>
        <dbReference type="ARBA" id="ARBA00022630"/>
    </source>
</evidence>
<dbReference type="Gene3D" id="3.40.50.360">
    <property type="match status" value="1"/>
</dbReference>
<dbReference type="PANTHER" id="PTHR19384">
    <property type="entry name" value="NITRIC OXIDE SYNTHASE-RELATED"/>
    <property type="match status" value="1"/>
</dbReference>
<evidence type="ECO:0000313" key="20">
    <source>
        <dbReference type="Proteomes" id="UP000803844"/>
    </source>
</evidence>
<keyword evidence="11 14" id="KW-0560">Oxidoreductase</keyword>
<evidence type="ECO:0000256" key="12">
    <source>
        <dbReference type="ARBA" id="ARBA00023004"/>
    </source>
</evidence>
<dbReference type="Pfam" id="PF00175">
    <property type="entry name" value="NAD_binding_1"/>
    <property type="match status" value="1"/>
</dbReference>
<feature type="binding site" description="axial binding residue" evidence="15">
    <location>
        <position position="418"/>
    </location>
    <ligand>
        <name>heme</name>
        <dbReference type="ChEBI" id="CHEBI:30413"/>
    </ligand>
    <ligandPart>
        <name>Fe</name>
        <dbReference type="ChEBI" id="CHEBI:18248"/>
    </ligandPart>
</feature>
<keyword evidence="4 14" id="KW-0349">Heme</keyword>
<dbReference type="InterPro" id="IPR023173">
    <property type="entry name" value="NADPH_Cyt_P450_Rdtase_alpha"/>
</dbReference>
<dbReference type="SUPFAM" id="SSF52218">
    <property type="entry name" value="Flavoproteins"/>
    <property type="match status" value="1"/>
</dbReference>
<evidence type="ECO:0000256" key="15">
    <source>
        <dbReference type="PIRSR" id="PIRSR000209-1"/>
    </source>
</evidence>
<evidence type="ECO:0000259" key="18">
    <source>
        <dbReference type="PROSITE" id="PS51384"/>
    </source>
</evidence>
<dbReference type="InterPro" id="IPR017938">
    <property type="entry name" value="Riboflavin_synthase-like_b-brl"/>
</dbReference>
<dbReference type="InterPro" id="IPR002401">
    <property type="entry name" value="Cyt_P450_E_grp-I"/>
</dbReference>
<dbReference type="Gene3D" id="3.40.50.80">
    <property type="entry name" value="Nucleotide-binding domain of ferredoxin-NADP reductase (FNR) module"/>
    <property type="match status" value="1"/>
</dbReference>
<dbReference type="FunFam" id="1.10.630.10:FF:000040">
    <property type="entry name" value="Bifunctional cytochrome P450/NADPH--P450 reductase"/>
    <property type="match status" value="1"/>
</dbReference>
<dbReference type="PIRSF" id="PIRSF000209">
    <property type="entry name" value="Bifunctional_P450_P450R"/>
    <property type="match status" value="1"/>
</dbReference>
<keyword evidence="6 14" id="KW-0288">FMN</keyword>
<dbReference type="GO" id="GO:0005506">
    <property type="term" value="F:iron ion binding"/>
    <property type="evidence" value="ECO:0007669"/>
    <property type="project" value="UniProtKB-UniRule"/>
</dbReference>
<keyword evidence="20" id="KW-1185">Reference proteome</keyword>
<dbReference type="InterPro" id="IPR017972">
    <property type="entry name" value="Cyt_P450_CS"/>
</dbReference>
<keyword evidence="5 14" id="KW-0285">Flavoprotein</keyword>
<evidence type="ECO:0000313" key="19">
    <source>
        <dbReference type="EMBL" id="KAF3763223.1"/>
    </source>
</evidence>
<gene>
    <name evidence="19" type="ORF">M406DRAFT_49555</name>
</gene>
<dbReference type="InterPro" id="IPR029039">
    <property type="entry name" value="Flavoprotein-like_sf"/>
</dbReference>
<comment type="cofactor">
    <cofactor evidence="14">
        <name>FAD</name>
        <dbReference type="ChEBI" id="CHEBI:57692"/>
    </cofactor>
    <cofactor evidence="14">
        <name>FMN</name>
        <dbReference type="ChEBI" id="CHEBI:58210"/>
    </cofactor>
</comment>
<dbReference type="Gene3D" id="1.20.990.10">
    <property type="entry name" value="NADPH-cytochrome p450 Reductase, Chain A, domain 3"/>
    <property type="match status" value="1"/>
</dbReference>
<feature type="region of interest" description="Disordered" evidence="16">
    <location>
        <begin position="491"/>
        <end position="513"/>
    </location>
</feature>
<keyword evidence="13 14" id="KW-0503">Monooxygenase</keyword>
<evidence type="ECO:0000256" key="13">
    <source>
        <dbReference type="ARBA" id="ARBA00023033"/>
    </source>
</evidence>
<comment type="catalytic activity">
    <reaction evidence="14">
        <text>2 oxidized [cytochrome P450] + NADPH = 2 reduced [cytochrome P450] + NADP(+) + H(+)</text>
        <dbReference type="Rhea" id="RHEA:24040"/>
        <dbReference type="Rhea" id="RHEA-COMP:14627"/>
        <dbReference type="Rhea" id="RHEA-COMP:14628"/>
        <dbReference type="ChEBI" id="CHEBI:15378"/>
        <dbReference type="ChEBI" id="CHEBI:55376"/>
        <dbReference type="ChEBI" id="CHEBI:57783"/>
        <dbReference type="ChEBI" id="CHEBI:58349"/>
        <dbReference type="ChEBI" id="CHEBI:60344"/>
        <dbReference type="EC" id="1.6.2.4"/>
    </reaction>
</comment>
<dbReference type="EC" id="1.6.2.4" evidence="14"/>
<dbReference type="InterPro" id="IPR003097">
    <property type="entry name" value="CysJ-like_FAD-binding"/>
</dbReference>
<dbReference type="SUPFAM" id="SSF63380">
    <property type="entry name" value="Riboflavin synthase domain-like"/>
    <property type="match status" value="1"/>
</dbReference>
<dbReference type="Pfam" id="PF00667">
    <property type="entry name" value="FAD_binding_1"/>
    <property type="match status" value="1"/>
</dbReference>
<evidence type="ECO:0000256" key="16">
    <source>
        <dbReference type="SAM" id="MobiDB-lite"/>
    </source>
</evidence>
<dbReference type="PROSITE" id="PS51384">
    <property type="entry name" value="FAD_FR"/>
    <property type="match status" value="1"/>
</dbReference>
<dbReference type="Proteomes" id="UP000803844">
    <property type="component" value="Unassembled WGS sequence"/>
</dbReference>
<organism evidence="19 20">
    <name type="scientific">Cryphonectria parasitica (strain ATCC 38755 / EP155)</name>
    <dbReference type="NCBI Taxonomy" id="660469"/>
    <lineage>
        <taxon>Eukaryota</taxon>
        <taxon>Fungi</taxon>
        <taxon>Dikarya</taxon>
        <taxon>Ascomycota</taxon>
        <taxon>Pezizomycotina</taxon>
        <taxon>Sordariomycetes</taxon>
        <taxon>Sordariomycetidae</taxon>
        <taxon>Diaporthales</taxon>
        <taxon>Cryphonectriaceae</taxon>
        <taxon>Cryphonectria-Endothia species complex</taxon>
        <taxon>Cryphonectria</taxon>
    </lineage>
</organism>
<evidence type="ECO:0000256" key="6">
    <source>
        <dbReference type="ARBA" id="ARBA00022643"/>
    </source>
</evidence>
<dbReference type="Gene3D" id="1.10.630.10">
    <property type="entry name" value="Cytochrome P450"/>
    <property type="match status" value="1"/>
</dbReference>
<comment type="catalytic activity">
    <reaction evidence="14">
        <text>an organic molecule + reduced [NADPH--hemoprotein reductase] + O2 = an alcohol + oxidized [NADPH--hemoprotein reductase] + H2O + H(+)</text>
        <dbReference type="Rhea" id="RHEA:17149"/>
        <dbReference type="Rhea" id="RHEA-COMP:11964"/>
        <dbReference type="Rhea" id="RHEA-COMP:11965"/>
        <dbReference type="ChEBI" id="CHEBI:15377"/>
        <dbReference type="ChEBI" id="CHEBI:15378"/>
        <dbReference type="ChEBI" id="CHEBI:15379"/>
        <dbReference type="ChEBI" id="CHEBI:30879"/>
        <dbReference type="ChEBI" id="CHEBI:57618"/>
        <dbReference type="ChEBI" id="CHEBI:58210"/>
        <dbReference type="ChEBI" id="CHEBI:142491"/>
        <dbReference type="EC" id="1.14.14.1"/>
    </reaction>
</comment>
<comment type="cofactor">
    <cofactor evidence="1 14 15">
        <name>heme</name>
        <dbReference type="ChEBI" id="CHEBI:30413"/>
    </cofactor>
</comment>
<dbReference type="GO" id="GO:0005829">
    <property type="term" value="C:cytosol"/>
    <property type="evidence" value="ECO:0007669"/>
    <property type="project" value="TreeGrafter"/>
</dbReference>
<comment type="similarity">
    <text evidence="2 14">In the N-terminal section; belongs to the cytochrome P450 family.</text>
</comment>
<comment type="caution">
    <text evidence="19">The sequence shown here is derived from an EMBL/GenBank/DDBJ whole genome shotgun (WGS) entry which is preliminary data.</text>
</comment>
<dbReference type="PANTHER" id="PTHR19384:SF127">
    <property type="entry name" value="BIFUNCTIONAL CYTOCHROME P450_NADPH--P450 REDUCTASE"/>
    <property type="match status" value="1"/>
</dbReference>
<dbReference type="Gene3D" id="2.40.30.10">
    <property type="entry name" value="Translation factors"/>
    <property type="match status" value="1"/>
</dbReference>
<dbReference type="CDD" id="cd11068">
    <property type="entry name" value="CYP120A1"/>
    <property type="match status" value="1"/>
</dbReference>
<keyword evidence="12 14" id="KW-0408">Iron</keyword>
<dbReference type="GO" id="GO:0003958">
    <property type="term" value="F:NADPH-hemoprotein reductase activity"/>
    <property type="evidence" value="ECO:0007669"/>
    <property type="project" value="UniProtKB-UniRule"/>
</dbReference>
<dbReference type="GO" id="GO:0070330">
    <property type="term" value="F:aromatase activity"/>
    <property type="evidence" value="ECO:0007669"/>
    <property type="project" value="UniProtKB-UniRule"/>
</dbReference>
<dbReference type="RefSeq" id="XP_040774184.1">
    <property type="nucleotide sequence ID" value="XM_040924393.1"/>
</dbReference>
<dbReference type="CDD" id="cd06206">
    <property type="entry name" value="bifunctional_CYPOR"/>
    <property type="match status" value="1"/>
</dbReference>
<name>A0A9P4XYH0_CRYP1</name>
<keyword evidence="7 14" id="KW-0479">Metal-binding</keyword>
<dbReference type="PRINTS" id="PR00463">
    <property type="entry name" value="EP450I"/>
</dbReference>
<dbReference type="InterPro" id="IPR039261">
    <property type="entry name" value="FNR_nucleotide-bd"/>
</dbReference>
<keyword evidence="10 14" id="KW-0249">Electron transport</keyword>
<dbReference type="AlphaFoldDB" id="A0A9P4XYH0"/>
<proteinExistence type="inferred from homology"/>
<dbReference type="InterPro" id="IPR008254">
    <property type="entry name" value="Flavodoxin/NO_synth"/>
</dbReference>
<evidence type="ECO:0000256" key="10">
    <source>
        <dbReference type="ARBA" id="ARBA00022982"/>
    </source>
</evidence>
<protein>
    <recommendedName>
        <fullName evidence="14">Bifunctional cytochrome P450/NADPH--P450 reductase</fullName>
    </recommendedName>
    <domain>
        <recommendedName>
            <fullName evidence="14">Cytochrome P450</fullName>
            <ecNumber evidence="14">1.14.14.1</ecNumber>
        </recommendedName>
    </domain>
    <domain>
        <recommendedName>
            <fullName evidence="14">NADPH--cytochrome P450 reductase</fullName>
            <ecNumber evidence="14">1.6.2.4</ecNumber>
        </recommendedName>
    </domain>
</protein>
<dbReference type="SUPFAM" id="SSF52343">
    <property type="entry name" value="Ferredoxin reductase-like, C-terminal NADP-linked domain"/>
    <property type="match status" value="1"/>
</dbReference>
<accession>A0A9P4XYH0</accession>
<evidence type="ECO:0000259" key="17">
    <source>
        <dbReference type="PROSITE" id="PS50902"/>
    </source>
</evidence>
<reference evidence="19" key="1">
    <citation type="journal article" date="2020" name="Phytopathology">
        <title>Genome sequence of the chestnut blight fungus Cryphonectria parasitica EP155: A fundamental resource for an archetypical invasive plant pathogen.</title>
        <authorList>
            <person name="Crouch J.A."/>
            <person name="Dawe A."/>
            <person name="Aerts A."/>
            <person name="Barry K."/>
            <person name="Churchill A.C.L."/>
            <person name="Grimwood J."/>
            <person name="Hillman B."/>
            <person name="Milgroom M.G."/>
            <person name="Pangilinan J."/>
            <person name="Smith M."/>
            <person name="Salamov A."/>
            <person name="Schmutz J."/>
            <person name="Yadav J."/>
            <person name="Grigoriev I.V."/>
            <person name="Nuss D."/>
        </authorList>
    </citation>
    <scope>NUCLEOTIDE SEQUENCE</scope>
    <source>
        <strain evidence="19">EP155</strain>
    </source>
</reference>
<dbReference type="PRINTS" id="PR00385">
    <property type="entry name" value="P450"/>
</dbReference>
<evidence type="ECO:0000256" key="11">
    <source>
        <dbReference type="ARBA" id="ARBA00023002"/>
    </source>
</evidence>
<dbReference type="SUPFAM" id="SSF48264">
    <property type="entry name" value="Cytochrome P450"/>
    <property type="match status" value="1"/>
</dbReference>
<dbReference type="PROSITE" id="PS00086">
    <property type="entry name" value="CYTOCHROME_P450"/>
    <property type="match status" value="1"/>
</dbReference>
<dbReference type="EMBL" id="MU032349">
    <property type="protein sequence ID" value="KAF3763223.1"/>
    <property type="molecule type" value="Genomic_DNA"/>
</dbReference>
<dbReference type="InterPro" id="IPR036396">
    <property type="entry name" value="Cyt_P450_sf"/>
</dbReference>